<reference evidence="2" key="1">
    <citation type="journal article" date="2015" name="Nature">
        <title>Complex archaea that bridge the gap between prokaryotes and eukaryotes.</title>
        <authorList>
            <person name="Spang A."/>
            <person name="Saw J.H."/>
            <person name="Jorgensen S.L."/>
            <person name="Zaremba-Niedzwiedzka K."/>
            <person name="Martijn J."/>
            <person name="Lind A.E."/>
            <person name="van Eijk R."/>
            <person name="Schleper C."/>
            <person name="Guy L."/>
            <person name="Ettema T.J."/>
        </authorList>
    </citation>
    <scope>NUCLEOTIDE SEQUENCE</scope>
</reference>
<dbReference type="EMBL" id="LAZR01003587">
    <property type="protein sequence ID" value="KKN16714.1"/>
    <property type="molecule type" value="Genomic_DNA"/>
</dbReference>
<evidence type="ECO:0000256" key="1">
    <source>
        <dbReference type="SAM" id="Coils"/>
    </source>
</evidence>
<evidence type="ECO:0000313" key="2">
    <source>
        <dbReference type="EMBL" id="KKN16714.1"/>
    </source>
</evidence>
<proteinExistence type="predicted"/>
<name>A0A0F9NFG0_9ZZZZ</name>
<organism evidence="2">
    <name type="scientific">marine sediment metagenome</name>
    <dbReference type="NCBI Taxonomy" id="412755"/>
    <lineage>
        <taxon>unclassified sequences</taxon>
        <taxon>metagenomes</taxon>
        <taxon>ecological metagenomes</taxon>
    </lineage>
</organism>
<sequence>MILIMDEHEYKKRLETKDKLLRLKDEQVKTLEDSLKWKDEQIQTLENSLLIKDEKAKTLEKTIELKVEEIKNQNSTMINEDLLNKKNERIKQLEKKLEILNEELTKSDEDFSNLELENEKLRNAQSNLQETKIVDFTSVNINKSEILEKIRDILQNVISKALIVVPNIEDLQDLNLYEVRSSVSVNIACSINPGIEDHSELLEEYESLDNISLRNYERRDRYVITRDGEELLFGIIGVSENNSMVIHTRDPKHFKLLNDLAQRGWLQSRKF</sequence>
<gene>
    <name evidence="2" type="ORF">LCGC14_0973180</name>
</gene>
<comment type="caution">
    <text evidence="2">The sequence shown here is derived from an EMBL/GenBank/DDBJ whole genome shotgun (WGS) entry which is preliminary data.</text>
</comment>
<accession>A0A0F9NFG0</accession>
<keyword evidence="1" id="KW-0175">Coiled coil</keyword>
<protein>
    <submittedName>
        <fullName evidence="2">Uncharacterized protein</fullName>
    </submittedName>
</protein>
<feature type="coiled-coil region" evidence="1">
    <location>
        <begin position="83"/>
        <end position="134"/>
    </location>
</feature>
<dbReference type="AlphaFoldDB" id="A0A0F9NFG0"/>